<dbReference type="Gene3D" id="1.10.246.130">
    <property type="match status" value="1"/>
</dbReference>
<reference evidence="2" key="1">
    <citation type="submission" date="2018-09" db="EMBL/GenBank/DDBJ databases">
        <authorList>
            <person name="Tuo L."/>
        </authorList>
    </citation>
    <scope>NUCLEOTIDE SEQUENCE [LARGE SCALE GENOMIC DNA]</scope>
    <source>
        <strain evidence="2">M2BS4Y-1</strain>
    </source>
</reference>
<dbReference type="Proteomes" id="UP000265750">
    <property type="component" value="Unassembled WGS sequence"/>
</dbReference>
<dbReference type="PANTHER" id="PTHR43881:SF5">
    <property type="entry name" value="GAMMA-GLUTAMYLTRANSPEPTIDASE"/>
    <property type="match status" value="1"/>
</dbReference>
<dbReference type="PRINTS" id="PR01210">
    <property type="entry name" value="GGTRANSPTASE"/>
</dbReference>
<dbReference type="InterPro" id="IPR043138">
    <property type="entry name" value="GGT_lsub"/>
</dbReference>
<keyword evidence="1" id="KW-0808">Transferase</keyword>
<comment type="caution">
    <text evidence="1">The sequence shown here is derived from an EMBL/GenBank/DDBJ whole genome shotgun (WGS) entry which is preliminary data.</text>
</comment>
<dbReference type="EMBL" id="QYRN01000006">
    <property type="protein sequence ID" value="RIY00322.1"/>
    <property type="molecule type" value="Genomic_DNA"/>
</dbReference>
<name>A0A3A1WK65_9HYPH</name>
<evidence type="ECO:0000313" key="2">
    <source>
        <dbReference type="Proteomes" id="UP000265750"/>
    </source>
</evidence>
<dbReference type="PANTHER" id="PTHR43881">
    <property type="entry name" value="GAMMA-GLUTAMYLTRANSPEPTIDASE (AFU_ORTHOLOGUE AFUA_4G13580)"/>
    <property type="match status" value="1"/>
</dbReference>
<organism evidence="1 2">
    <name type="scientific">Aureimonas flava</name>
    <dbReference type="NCBI Taxonomy" id="2320271"/>
    <lineage>
        <taxon>Bacteria</taxon>
        <taxon>Pseudomonadati</taxon>
        <taxon>Pseudomonadota</taxon>
        <taxon>Alphaproteobacteria</taxon>
        <taxon>Hyphomicrobiales</taxon>
        <taxon>Aurantimonadaceae</taxon>
        <taxon>Aureimonas</taxon>
    </lineage>
</organism>
<dbReference type="AlphaFoldDB" id="A0A3A1WK65"/>
<keyword evidence="2" id="KW-1185">Reference proteome</keyword>
<protein>
    <submittedName>
        <fullName evidence="1">Gamma-glutamyltransferase</fullName>
    </submittedName>
</protein>
<proteinExistence type="predicted"/>
<dbReference type="InterPro" id="IPR029055">
    <property type="entry name" value="Ntn_hydrolases_N"/>
</dbReference>
<dbReference type="RefSeq" id="WP_119540632.1">
    <property type="nucleotide sequence ID" value="NZ_QYRN01000006.1"/>
</dbReference>
<dbReference type="OrthoDB" id="9781342at2"/>
<dbReference type="Gene3D" id="3.60.20.40">
    <property type="match status" value="1"/>
</dbReference>
<dbReference type="InterPro" id="IPR052896">
    <property type="entry name" value="GGT-like_enzyme"/>
</dbReference>
<accession>A0A3A1WK65</accession>
<evidence type="ECO:0000313" key="1">
    <source>
        <dbReference type="EMBL" id="RIY00322.1"/>
    </source>
</evidence>
<dbReference type="InterPro" id="IPR043137">
    <property type="entry name" value="GGT_ssub_C"/>
</dbReference>
<sequence length="515" mass="53824">MVTTPHRLASEAGLRVLARGGNAIEAAVAASAALAVAYPHFCGLGGDGVWMLADRAGHAACLLGIGQAAAQLPDADPIPTRGPLSALTSAGLVDSWDTALDWSRRVWGGSGGLDALLADAIELAEGGFPMSGSQRFWLDFRASERSGWPRFDALFAIGKDARPFCQPGIAASLRAVALRGAREFYEGELCARIARGLEEAGSPLRAADLAATRTRETTPLRMAYRGVELLAPPPPTQGATTLAIMGILDRLPPLAAVDDRGADFLHVLVEAVKQAFLDRGAIADPDFAAVPLERMLDPERLGAKAAAIDAERALPWPHVVRTGDTAFIGVVDGKGRSVALLQSLYYDWGSGVVVGDTGILWQNRGAAFDRSAAGPNRLQPGKRPFYTLNPGIALRAGAPALVYGTQGADGQPQTLAVLLARLIERGLDPQAALAAPRFLLGRTFSDARDALKLEASAGETTFAELARRGHEVSALVDLSPLAGQAGVIAVDDAGYVTGAHDPRSDGCALGLTMET</sequence>
<dbReference type="Pfam" id="PF01019">
    <property type="entry name" value="G_glu_transpept"/>
    <property type="match status" value="1"/>
</dbReference>
<dbReference type="GO" id="GO:0016740">
    <property type="term" value="F:transferase activity"/>
    <property type="evidence" value="ECO:0007669"/>
    <property type="project" value="UniProtKB-KW"/>
</dbReference>
<gene>
    <name evidence="1" type="ORF">D3218_13385</name>
</gene>
<dbReference type="SUPFAM" id="SSF56235">
    <property type="entry name" value="N-terminal nucleophile aminohydrolases (Ntn hydrolases)"/>
    <property type="match status" value="1"/>
</dbReference>